<evidence type="ECO:0000313" key="3">
    <source>
        <dbReference type="Proteomes" id="UP000238042"/>
    </source>
</evidence>
<protein>
    <recommendedName>
        <fullName evidence="4">Peptidylprolyl isomerase</fullName>
    </recommendedName>
</protein>
<accession>A0A2S8A8V5</accession>
<sequence length="231" mass="25971">MIKKFVLLISFFSFFTFIISCSSDDNDVKSLTIDEQNAADDLAIKNFLNNYYFDDLGKVVKFSESVTSNDKDALIKNAIQDPSGFWYVINPKAPVKNGLNPDGKNNILIHYNLAYFTATEGGNGYSSLTNAASTINLTGMPQENPFFYKKPKTDTVKAENYYVIPSFIKGLNKFKPTNKDKNAVYDQLQGVIIVPSRLGYARNSNYLNLSNATFILNFELYKVCAEEQTCN</sequence>
<name>A0A2S8A8V5_9FLAO</name>
<keyword evidence="3" id="KW-1185">Reference proteome</keyword>
<dbReference type="AlphaFoldDB" id="A0A2S8A8V5"/>
<comment type="caution">
    <text evidence="2">The sequence shown here is derived from an EMBL/GenBank/DDBJ whole genome shotgun (WGS) entry which is preliminary data.</text>
</comment>
<feature type="chain" id="PRO_5015560436" description="Peptidylprolyl isomerase" evidence="1">
    <location>
        <begin position="23"/>
        <end position="231"/>
    </location>
</feature>
<evidence type="ECO:0008006" key="4">
    <source>
        <dbReference type="Google" id="ProtNLM"/>
    </source>
</evidence>
<dbReference type="PROSITE" id="PS51257">
    <property type="entry name" value="PROKAR_LIPOPROTEIN"/>
    <property type="match status" value="1"/>
</dbReference>
<dbReference type="Proteomes" id="UP000238042">
    <property type="component" value="Unassembled WGS sequence"/>
</dbReference>
<evidence type="ECO:0000313" key="2">
    <source>
        <dbReference type="EMBL" id="PQL90991.1"/>
    </source>
</evidence>
<proteinExistence type="predicted"/>
<dbReference type="OrthoDB" id="1270857at2"/>
<gene>
    <name evidence="2" type="ORF">C4S77_09030</name>
</gene>
<organism evidence="2 3">
    <name type="scientific">Apibacter adventoris</name>
    <dbReference type="NCBI Taxonomy" id="1679466"/>
    <lineage>
        <taxon>Bacteria</taxon>
        <taxon>Pseudomonadati</taxon>
        <taxon>Bacteroidota</taxon>
        <taxon>Flavobacteriia</taxon>
        <taxon>Flavobacteriales</taxon>
        <taxon>Weeksellaceae</taxon>
        <taxon>Apibacter</taxon>
    </lineage>
</organism>
<keyword evidence="1" id="KW-0732">Signal</keyword>
<dbReference type="RefSeq" id="WP_105192480.1">
    <property type="nucleotide sequence ID" value="NZ_PSZM01000043.1"/>
</dbReference>
<reference evidence="2 3" key="1">
    <citation type="submission" date="2018-02" db="EMBL/GenBank/DDBJ databases">
        <title>Genome sequences of Apibacter spp., gut symbionts of Asian honey bees.</title>
        <authorList>
            <person name="Kwong W.K."/>
            <person name="Steele M.I."/>
            <person name="Moran N.A."/>
        </authorList>
    </citation>
    <scope>NUCLEOTIDE SEQUENCE [LARGE SCALE GENOMIC DNA]</scope>
    <source>
        <strain evidence="3">wkB301</strain>
    </source>
</reference>
<feature type="signal peptide" evidence="1">
    <location>
        <begin position="1"/>
        <end position="22"/>
    </location>
</feature>
<dbReference type="EMBL" id="PSZM01000043">
    <property type="protein sequence ID" value="PQL90991.1"/>
    <property type="molecule type" value="Genomic_DNA"/>
</dbReference>
<evidence type="ECO:0000256" key="1">
    <source>
        <dbReference type="SAM" id="SignalP"/>
    </source>
</evidence>